<keyword evidence="5" id="KW-0560">Oxidoreductase</keyword>
<evidence type="ECO:0000256" key="5">
    <source>
        <dbReference type="ARBA" id="ARBA00023033"/>
    </source>
</evidence>
<dbReference type="GO" id="GO:0016705">
    <property type="term" value="F:oxidoreductase activity, acting on paired donors, with incorporation or reduction of molecular oxygen"/>
    <property type="evidence" value="ECO:0007669"/>
    <property type="project" value="InterPro"/>
</dbReference>
<comment type="cofactor">
    <cofactor evidence="1 6">
        <name>heme</name>
        <dbReference type="ChEBI" id="CHEBI:30413"/>
    </cofactor>
</comment>
<evidence type="ECO:0000256" key="7">
    <source>
        <dbReference type="SAM" id="SignalP"/>
    </source>
</evidence>
<dbReference type="SUPFAM" id="SSF48264">
    <property type="entry name" value="Cytochrome P450"/>
    <property type="match status" value="1"/>
</dbReference>
<evidence type="ECO:0000313" key="8">
    <source>
        <dbReference type="EMBL" id="KAK4115974.1"/>
    </source>
</evidence>
<dbReference type="GO" id="GO:0004497">
    <property type="term" value="F:monooxygenase activity"/>
    <property type="evidence" value="ECO:0007669"/>
    <property type="project" value="UniProtKB-KW"/>
</dbReference>
<gene>
    <name evidence="8" type="ORF">N656DRAFT_765027</name>
</gene>
<evidence type="ECO:0000256" key="4">
    <source>
        <dbReference type="ARBA" id="ARBA00023004"/>
    </source>
</evidence>
<evidence type="ECO:0000256" key="2">
    <source>
        <dbReference type="ARBA" id="ARBA00010617"/>
    </source>
</evidence>
<keyword evidence="5" id="KW-0503">Monooxygenase</keyword>
<dbReference type="RefSeq" id="XP_064673544.1">
    <property type="nucleotide sequence ID" value="XM_064813371.1"/>
</dbReference>
<accession>A0AAN6YWY6</accession>
<evidence type="ECO:0000256" key="1">
    <source>
        <dbReference type="ARBA" id="ARBA00001971"/>
    </source>
</evidence>
<feature type="binding site" description="axial binding residue" evidence="6">
    <location>
        <position position="434"/>
    </location>
    <ligand>
        <name>heme</name>
        <dbReference type="ChEBI" id="CHEBI:30413"/>
    </ligand>
    <ligandPart>
        <name>Fe</name>
        <dbReference type="ChEBI" id="CHEBI:18248"/>
    </ligandPart>
</feature>
<reference evidence="8" key="2">
    <citation type="submission" date="2023-05" db="EMBL/GenBank/DDBJ databases">
        <authorList>
            <consortium name="Lawrence Berkeley National Laboratory"/>
            <person name="Steindorff A."/>
            <person name="Hensen N."/>
            <person name="Bonometti L."/>
            <person name="Westerberg I."/>
            <person name="Brannstrom I.O."/>
            <person name="Guillou S."/>
            <person name="Cros-Aarteil S."/>
            <person name="Calhoun S."/>
            <person name="Haridas S."/>
            <person name="Kuo A."/>
            <person name="Mondo S."/>
            <person name="Pangilinan J."/>
            <person name="Riley R."/>
            <person name="Labutti K."/>
            <person name="Andreopoulos B."/>
            <person name="Lipzen A."/>
            <person name="Chen C."/>
            <person name="Yanf M."/>
            <person name="Daum C."/>
            <person name="Ng V."/>
            <person name="Clum A."/>
            <person name="Ohm R."/>
            <person name="Martin F."/>
            <person name="Silar P."/>
            <person name="Natvig D."/>
            <person name="Lalanne C."/>
            <person name="Gautier V."/>
            <person name="Ament-Velasquez S.L."/>
            <person name="Kruys A."/>
            <person name="Hutchinson M.I."/>
            <person name="Powell A.J."/>
            <person name="Barry K."/>
            <person name="Miller A.N."/>
            <person name="Grigoriev I.V."/>
            <person name="Debuchy R."/>
            <person name="Gladieux P."/>
            <person name="Thoren M.H."/>
            <person name="Johannesson H."/>
        </authorList>
    </citation>
    <scope>NUCLEOTIDE SEQUENCE</scope>
    <source>
        <strain evidence="8">CBS 508.74</strain>
    </source>
</reference>
<dbReference type="GO" id="GO:0020037">
    <property type="term" value="F:heme binding"/>
    <property type="evidence" value="ECO:0007669"/>
    <property type="project" value="InterPro"/>
</dbReference>
<evidence type="ECO:0000256" key="6">
    <source>
        <dbReference type="PIRSR" id="PIRSR602403-1"/>
    </source>
</evidence>
<sequence>MLRELLYVAAGLVSLAYAADIFFNGGDDPREPVRIRPRFPLIGHVLGLMAEGPTYYRKTSKAAGTEIYTLGCFNFKVYISASSRLLPFIQKHSRALSFRPFLQLVARKYGDASDAAYEIFGGTLPDDLSQSVKMSLAPGRHLDQLSLRMGKRVLVDIQELLNNSNGDGVRLLAWARHAVVQATSCAVYGEEHPFLDPEVESSYWKWMTYLTAHLVGWLDVTKKGYAARQRVFKSYIRYCSNVPEESSHLMKEHQRVLGEAGISNTDKAKQAAIFTIASFSNSAPTLYWTLWELFSRPEILSEVREELLTSGAVVVSPPEQVDSEKTFVLDVAILKSHCPLLLSVFQETQRTRHVNPSFRKVLHDTLLDDKYLLKEGHYLQVPGNVIHYETNIWGPTASQFDPYRFVPKKGEGEKEMLVKTASGFVPWGAAPYLCPARQFAATEILIIAALLAMRADITPAGGRWDKNPALNHADLATLSPPKKDVEMSVGVREDWVGKWELKMGESKSRVPLASG</sequence>
<proteinExistence type="inferred from homology"/>
<evidence type="ECO:0000313" key="9">
    <source>
        <dbReference type="Proteomes" id="UP001302812"/>
    </source>
</evidence>
<dbReference type="PANTHER" id="PTHR47582:SF1">
    <property type="entry name" value="P450, PUTATIVE (EUROFUNG)-RELATED"/>
    <property type="match status" value="1"/>
</dbReference>
<dbReference type="PRINTS" id="PR00465">
    <property type="entry name" value="EP450IV"/>
</dbReference>
<dbReference type="PANTHER" id="PTHR47582">
    <property type="entry name" value="P450, PUTATIVE (EUROFUNG)-RELATED"/>
    <property type="match status" value="1"/>
</dbReference>
<comment type="caution">
    <text evidence="8">The sequence shown here is derived from an EMBL/GenBank/DDBJ whole genome shotgun (WGS) entry which is preliminary data.</text>
</comment>
<dbReference type="EMBL" id="MU853333">
    <property type="protein sequence ID" value="KAK4115974.1"/>
    <property type="molecule type" value="Genomic_DNA"/>
</dbReference>
<dbReference type="InterPro" id="IPR001128">
    <property type="entry name" value="Cyt_P450"/>
</dbReference>
<dbReference type="AlphaFoldDB" id="A0AAN6YWY6"/>
<dbReference type="Proteomes" id="UP001302812">
    <property type="component" value="Unassembled WGS sequence"/>
</dbReference>
<keyword evidence="4 6" id="KW-0408">Iron</keyword>
<keyword evidence="7" id="KW-0732">Signal</keyword>
<feature type="chain" id="PRO_5043017093" evidence="7">
    <location>
        <begin position="19"/>
        <end position="515"/>
    </location>
</feature>
<reference evidence="8" key="1">
    <citation type="journal article" date="2023" name="Mol. Phylogenet. Evol.">
        <title>Genome-scale phylogeny and comparative genomics of the fungal order Sordariales.</title>
        <authorList>
            <person name="Hensen N."/>
            <person name="Bonometti L."/>
            <person name="Westerberg I."/>
            <person name="Brannstrom I.O."/>
            <person name="Guillou S."/>
            <person name="Cros-Aarteil S."/>
            <person name="Calhoun S."/>
            <person name="Haridas S."/>
            <person name="Kuo A."/>
            <person name="Mondo S."/>
            <person name="Pangilinan J."/>
            <person name="Riley R."/>
            <person name="LaButti K."/>
            <person name="Andreopoulos B."/>
            <person name="Lipzen A."/>
            <person name="Chen C."/>
            <person name="Yan M."/>
            <person name="Daum C."/>
            <person name="Ng V."/>
            <person name="Clum A."/>
            <person name="Steindorff A."/>
            <person name="Ohm R.A."/>
            <person name="Martin F."/>
            <person name="Silar P."/>
            <person name="Natvig D.O."/>
            <person name="Lalanne C."/>
            <person name="Gautier V."/>
            <person name="Ament-Velasquez S.L."/>
            <person name="Kruys A."/>
            <person name="Hutchinson M.I."/>
            <person name="Powell A.J."/>
            <person name="Barry K."/>
            <person name="Miller A.N."/>
            <person name="Grigoriev I.V."/>
            <person name="Debuchy R."/>
            <person name="Gladieux P."/>
            <person name="Hiltunen Thoren M."/>
            <person name="Johannesson H."/>
        </authorList>
    </citation>
    <scope>NUCLEOTIDE SEQUENCE</scope>
    <source>
        <strain evidence="8">CBS 508.74</strain>
    </source>
</reference>
<name>A0AAN6YWY6_9PEZI</name>
<dbReference type="Gene3D" id="1.10.630.10">
    <property type="entry name" value="Cytochrome P450"/>
    <property type="match status" value="1"/>
</dbReference>
<organism evidence="8 9">
    <name type="scientific">Canariomyces notabilis</name>
    <dbReference type="NCBI Taxonomy" id="2074819"/>
    <lineage>
        <taxon>Eukaryota</taxon>
        <taxon>Fungi</taxon>
        <taxon>Dikarya</taxon>
        <taxon>Ascomycota</taxon>
        <taxon>Pezizomycotina</taxon>
        <taxon>Sordariomycetes</taxon>
        <taxon>Sordariomycetidae</taxon>
        <taxon>Sordariales</taxon>
        <taxon>Chaetomiaceae</taxon>
        <taxon>Canariomyces</taxon>
    </lineage>
</organism>
<dbReference type="CDD" id="cd11040">
    <property type="entry name" value="CYP7_CYP8-like"/>
    <property type="match status" value="1"/>
</dbReference>
<comment type="similarity">
    <text evidence="2">Belongs to the cytochrome P450 family.</text>
</comment>
<feature type="signal peptide" evidence="7">
    <location>
        <begin position="1"/>
        <end position="18"/>
    </location>
</feature>
<protein>
    <submittedName>
        <fullName evidence="8">Cytochrome P450</fullName>
    </submittedName>
</protein>
<keyword evidence="9" id="KW-1185">Reference proteome</keyword>
<dbReference type="GO" id="GO:0005506">
    <property type="term" value="F:iron ion binding"/>
    <property type="evidence" value="ECO:0007669"/>
    <property type="project" value="InterPro"/>
</dbReference>
<dbReference type="GeneID" id="89937496"/>
<dbReference type="InterPro" id="IPR036396">
    <property type="entry name" value="Cyt_P450_sf"/>
</dbReference>
<dbReference type="InterPro" id="IPR053007">
    <property type="entry name" value="CYP450_monoxygenase_sec-met"/>
</dbReference>
<dbReference type="Pfam" id="PF00067">
    <property type="entry name" value="p450"/>
    <property type="match status" value="1"/>
</dbReference>
<keyword evidence="3 6" id="KW-0479">Metal-binding</keyword>
<keyword evidence="6" id="KW-0349">Heme</keyword>
<evidence type="ECO:0000256" key="3">
    <source>
        <dbReference type="ARBA" id="ARBA00022723"/>
    </source>
</evidence>
<dbReference type="InterPro" id="IPR002403">
    <property type="entry name" value="Cyt_P450_E_grp-IV"/>
</dbReference>